<proteinExistence type="predicted"/>
<organism evidence="2">
    <name type="scientific">uncultured Acetobacteraceae bacterium</name>
    <dbReference type="NCBI Taxonomy" id="169975"/>
    <lineage>
        <taxon>Bacteria</taxon>
        <taxon>Pseudomonadati</taxon>
        <taxon>Pseudomonadota</taxon>
        <taxon>Alphaproteobacteria</taxon>
        <taxon>Acetobacterales</taxon>
        <taxon>Acetobacteraceae</taxon>
        <taxon>environmental samples</taxon>
    </lineage>
</organism>
<keyword evidence="1" id="KW-0472">Membrane</keyword>
<accession>A0A6J4J0B5</accession>
<dbReference type="AlphaFoldDB" id="A0A6J4J0B5"/>
<evidence type="ECO:0000256" key="1">
    <source>
        <dbReference type="SAM" id="Phobius"/>
    </source>
</evidence>
<gene>
    <name evidence="2" type="ORF">AVDCRST_MAG04-2769</name>
</gene>
<sequence length="58" mass="6282">EAFRQSLLVSQGDLGIFFSTWLGGSIMTAGIALAAWPLLGWLWSLLRPAAGRERPKPA</sequence>
<protein>
    <submittedName>
        <fullName evidence="2">Uncharacterized protein</fullName>
    </submittedName>
</protein>
<feature type="transmembrane region" description="Helical" evidence="1">
    <location>
        <begin position="20"/>
        <end position="46"/>
    </location>
</feature>
<reference evidence="2" key="1">
    <citation type="submission" date="2020-02" db="EMBL/GenBank/DDBJ databases">
        <authorList>
            <person name="Meier V. D."/>
        </authorList>
    </citation>
    <scope>NUCLEOTIDE SEQUENCE</scope>
    <source>
        <strain evidence="2">AVDCRST_MAG04</strain>
    </source>
</reference>
<name>A0A6J4J0B5_9PROT</name>
<dbReference type="EMBL" id="CADCTL010000192">
    <property type="protein sequence ID" value="CAA9264255.1"/>
    <property type="molecule type" value="Genomic_DNA"/>
</dbReference>
<keyword evidence="1" id="KW-1133">Transmembrane helix</keyword>
<feature type="non-terminal residue" evidence="2">
    <location>
        <position position="1"/>
    </location>
</feature>
<evidence type="ECO:0000313" key="2">
    <source>
        <dbReference type="EMBL" id="CAA9264255.1"/>
    </source>
</evidence>
<keyword evidence="1" id="KW-0812">Transmembrane</keyword>